<keyword evidence="2" id="KW-1185">Reference proteome</keyword>
<gene>
    <name evidence="1" type="ORF">BDN70DRAFT_993503</name>
</gene>
<dbReference type="Proteomes" id="UP000807469">
    <property type="component" value="Unassembled WGS sequence"/>
</dbReference>
<reference evidence="1" key="1">
    <citation type="submission" date="2020-11" db="EMBL/GenBank/DDBJ databases">
        <authorList>
            <consortium name="DOE Joint Genome Institute"/>
            <person name="Ahrendt S."/>
            <person name="Riley R."/>
            <person name="Andreopoulos W."/>
            <person name="Labutti K."/>
            <person name="Pangilinan J."/>
            <person name="Ruiz-Duenas F.J."/>
            <person name="Barrasa J.M."/>
            <person name="Sanchez-Garcia M."/>
            <person name="Camarero S."/>
            <person name="Miyauchi S."/>
            <person name="Serrano A."/>
            <person name="Linde D."/>
            <person name="Babiker R."/>
            <person name="Drula E."/>
            <person name="Ayuso-Fernandez I."/>
            <person name="Pacheco R."/>
            <person name="Padilla G."/>
            <person name="Ferreira P."/>
            <person name="Barriuso J."/>
            <person name="Kellner H."/>
            <person name="Castanera R."/>
            <person name="Alfaro M."/>
            <person name="Ramirez L."/>
            <person name="Pisabarro A.G."/>
            <person name="Kuo A."/>
            <person name="Tritt A."/>
            <person name="Lipzen A."/>
            <person name="He G."/>
            <person name="Yan M."/>
            <person name="Ng V."/>
            <person name="Cullen D."/>
            <person name="Martin F."/>
            <person name="Rosso M.-N."/>
            <person name="Henrissat B."/>
            <person name="Hibbett D."/>
            <person name="Martinez A.T."/>
            <person name="Grigoriev I.V."/>
        </authorList>
    </citation>
    <scope>NUCLEOTIDE SEQUENCE</scope>
    <source>
        <strain evidence="1">CIRM-BRFM 674</strain>
    </source>
</reference>
<dbReference type="Gene3D" id="3.80.10.10">
    <property type="entry name" value="Ribonuclease Inhibitor"/>
    <property type="match status" value="1"/>
</dbReference>
<name>A0A9P5Z319_9AGAR</name>
<dbReference type="AlphaFoldDB" id="A0A9P5Z319"/>
<evidence type="ECO:0000313" key="2">
    <source>
        <dbReference type="Proteomes" id="UP000807469"/>
    </source>
</evidence>
<comment type="caution">
    <text evidence="1">The sequence shown here is derived from an EMBL/GenBank/DDBJ whole genome shotgun (WGS) entry which is preliminary data.</text>
</comment>
<sequence length="516" mass="58684">MSLLKHTGIQHLALELIQEIIDLCSIETHNGVQTVQFHRQSRLLELRRVSRQFKFATDPFIFKEVTFNFFKSGFVTAVSYLEALANFTHPACRHAITLRIESLPDIRKVQEFAFSTTSMDLLISKAIISLENVRTVIWDCGRPDYSSGIVDALFKLPRFDDLRLIFDFHPQNYVPETIPLCQFRNLRSLDISGSQMSVICSTDFANQLRAIFENGGSLSRLGLTGNPSHGFLDSDVQHVLHQIVQDMPPEAHLELQHLRLDGYCLRFDSITVPHLRKLTSLNVSNTFSSMGIGAQKFWKDLTSAAIFIKDLVVDEINEPLLDYLRTYAGLENLTIVGNRVQVGRGRQTKLKDFSRELCSVLPLHKESLLSYKGLTQSFARTPTGMTKDSMAALSACKKLHTLVFMLEQRQISEQTTDVRDLIETMLQLPRIKFAQLSYMRHNLYNSQSMWLARSSDIDKNCTSRMSSILTSINVFNDVVGRQNDFCDIMFEDASYIAQVIEGYIKVRPGYQDSEAG</sequence>
<dbReference type="OrthoDB" id="3541472at2759"/>
<protein>
    <submittedName>
        <fullName evidence="1">Uncharacterized protein</fullName>
    </submittedName>
</protein>
<dbReference type="EMBL" id="MU155214">
    <property type="protein sequence ID" value="KAF9479370.1"/>
    <property type="molecule type" value="Genomic_DNA"/>
</dbReference>
<proteinExistence type="predicted"/>
<dbReference type="SUPFAM" id="SSF52047">
    <property type="entry name" value="RNI-like"/>
    <property type="match status" value="1"/>
</dbReference>
<accession>A0A9P5Z319</accession>
<organism evidence="1 2">
    <name type="scientific">Pholiota conissans</name>
    <dbReference type="NCBI Taxonomy" id="109636"/>
    <lineage>
        <taxon>Eukaryota</taxon>
        <taxon>Fungi</taxon>
        <taxon>Dikarya</taxon>
        <taxon>Basidiomycota</taxon>
        <taxon>Agaricomycotina</taxon>
        <taxon>Agaricomycetes</taxon>
        <taxon>Agaricomycetidae</taxon>
        <taxon>Agaricales</taxon>
        <taxon>Agaricineae</taxon>
        <taxon>Strophariaceae</taxon>
        <taxon>Pholiota</taxon>
    </lineage>
</organism>
<dbReference type="InterPro" id="IPR032675">
    <property type="entry name" value="LRR_dom_sf"/>
</dbReference>
<evidence type="ECO:0000313" key="1">
    <source>
        <dbReference type="EMBL" id="KAF9479370.1"/>
    </source>
</evidence>